<dbReference type="EMBL" id="CAACVG010008391">
    <property type="protein sequence ID" value="VEN49613.1"/>
    <property type="molecule type" value="Genomic_DNA"/>
</dbReference>
<dbReference type="FunFam" id="2.30.29.30:FF:000002">
    <property type="entry name" value="Band 4.1-like protein 5 isoform 1"/>
    <property type="match status" value="1"/>
</dbReference>
<dbReference type="SMART" id="SM01196">
    <property type="entry name" value="FERM_C"/>
    <property type="match status" value="1"/>
</dbReference>
<dbReference type="InterPro" id="IPR019748">
    <property type="entry name" value="FERM_central"/>
</dbReference>
<feature type="compositionally biased region" description="Basic residues" evidence="8">
    <location>
        <begin position="505"/>
        <end position="518"/>
    </location>
</feature>
<dbReference type="Proteomes" id="UP000410492">
    <property type="component" value="Unassembled WGS sequence"/>
</dbReference>
<feature type="region of interest" description="Disordered" evidence="8">
    <location>
        <begin position="652"/>
        <end position="676"/>
    </location>
</feature>
<dbReference type="GO" id="GO:0005856">
    <property type="term" value="C:cytoskeleton"/>
    <property type="evidence" value="ECO:0007669"/>
    <property type="project" value="UniProtKB-SubCell"/>
</dbReference>
<evidence type="ECO:0000256" key="4">
    <source>
        <dbReference type="ARBA" id="ARBA00022949"/>
    </source>
</evidence>
<comment type="subcellular location">
    <subcellularLocation>
        <location evidence="2">Cell junction</location>
    </subcellularLocation>
    <subcellularLocation>
        <location evidence="1">Cytoplasm</location>
        <location evidence="1">Cytoskeleton</location>
    </subcellularLocation>
</comment>
<dbReference type="GO" id="GO:0031032">
    <property type="term" value="P:actomyosin structure organization"/>
    <property type="evidence" value="ECO:0007669"/>
    <property type="project" value="TreeGrafter"/>
</dbReference>
<dbReference type="InterPro" id="IPR000299">
    <property type="entry name" value="FERM_domain"/>
</dbReference>
<dbReference type="InterPro" id="IPR035963">
    <property type="entry name" value="FERM_2"/>
</dbReference>
<accession>A0A653CRB3</accession>
<evidence type="ECO:0000256" key="1">
    <source>
        <dbReference type="ARBA" id="ARBA00004245"/>
    </source>
</evidence>
<dbReference type="PROSITE" id="PS00660">
    <property type="entry name" value="FERM_1"/>
    <property type="match status" value="1"/>
</dbReference>
<dbReference type="CDD" id="cd14473">
    <property type="entry name" value="FERM_B-lobe"/>
    <property type="match status" value="1"/>
</dbReference>
<evidence type="ECO:0000256" key="5">
    <source>
        <dbReference type="ARBA" id="ARBA00023212"/>
    </source>
</evidence>
<dbReference type="PANTHER" id="PTHR23280:SF4">
    <property type="entry name" value="BAND 4.1-LIKE PROTEIN 4A"/>
    <property type="match status" value="1"/>
</dbReference>
<feature type="region of interest" description="Disordered" evidence="8">
    <location>
        <begin position="425"/>
        <end position="533"/>
    </location>
</feature>
<evidence type="ECO:0000313" key="11">
    <source>
        <dbReference type="Proteomes" id="UP000410492"/>
    </source>
</evidence>
<feature type="region of interest" description="Disordered" evidence="8">
    <location>
        <begin position="571"/>
        <end position="607"/>
    </location>
</feature>
<dbReference type="Gene3D" id="3.10.20.90">
    <property type="entry name" value="Phosphatidylinositol 3-kinase Catalytic Subunit, Chain A, domain 1"/>
    <property type="match status" value="1"/>
</dbReference>
<dbReference type="InterPro" id="IPR014847">
    <property type="entry name" value="FA"/>
</dbReference>
<feature type="compositionally biased region" description="Polar residues" evidence="8">
    <location>
        <begin position="435"/>
        <end position="445"/>
    </location>
</feature>
<feature type="domain" description="FERM" evidence="9">
    <location>
        <begin position="50"/>
        <end position="330"/>
    </location>
</feature>
<dbReference type="PROSITE" id="PS00661">
    <property type="entry name" value="FERM_2"/>
    <property type="match status" value="1"/>
</dbReference>
<sequence>MDTEDKQKHEEGREPKSDTDSSAGTPEQVTVVEEVADKMLQCFCSKVYPVRYKIIFLDETELIQEIQNNSKGQALLDIVFQHLNLLETAYFGLRYLDENGQTHWLDPTKKINKQITGAEPCTVYFGVKFYAADPCKLLEEITRYQFFLQIKQDILQGRLLVPFELSAELGAYVLQSELGDYDPRRHSPGYVSEFRLFPNQSVELEMRVAELHQTLMGQLPAQAEVNYLDKVKWLENYGIDLHPVVGEDQVEYFLGLTPSGIIVLRNKNTVGNYYWPRITKIYFKGRFFMLRVSDKDNDDSTYGFETPSKSACKHLWKCCVEHHAFFRLVQVTPASPDIFSLSSRFRYSGRTEKQAVRDAQMKLRQPPSFSRKPSRRYSRRSAVTPPDLTENLETAKSAPIQHQQEIKHISLPLPADSLETSYNGTLQKKYDSPHSTRSAPWSQPHSKGLYNNSSAPASPRSVRSGRYRSSSVDSQSSNDSKGSNKRRRHRSRTSDNESELSKSSSKSKRKHRRRKSRSRKDSGSEFDLKSAERKSRKSEAYYELIDSGQQWQNVQNSISKDGNSNSIQKANVVSNKSKTGAGDYGTYNNTARRKNRKHRSRSRSPVEAKPWLTNELKQHLEFDLVETSGMSDLQLKEIPYTVVETNYSKHIKLKHSNSSRSDEKSKASTNSSYPHT</sequence>
<dbReference type="GO" id="GO:0016020">
    <property type="term" value="C:membrane"/>
    <property type="evidence" value="ECO:0007669"/>
    <property type="project" value="UniProtKB-ARBA"/>
</dbReference>
<dbReference type="Gene3D" id="1.20.80.10">
    <property type="match status" value="1"/>
</dbReference>
<dbReference type="Pfam" id="PF08736">
    <property type="entry name" value="FA"/>
    <property type="match status" value="1"/>
</dbReference>
<keyword evidence="11" id="KW-1185">Reference proteome</keyword>
<feature type="compositionally biased region" description="Basic and acidic residues" evidence="8">
    <location>
        <begin position="1"/>
        <end position="19"/>
    </location>
</feature>
<reference evidence="10 11" key="1">
    <citation type="submission" date="2019-01" db="EMBL/GenBank/DDBJ databases">
        <authorList>
            <person name="Sayadi A."/>
        </authorList>
    </citation>
    <scope>NUCLEOTIDE SEQUENCE [LARGE SCALE GENOMIC DNA]</scope>
</reference>
<dbReference type="GO" id="GO:0009887">
    <property type="term" value="P:animal organ morphogenesis"/>
    <property type="evidence" value="ECO:0007669"/>
    <property type="project" value="UniProtKB-ARBA"/>
</dbReference>
<feature type="compositionally biased region" description="Polar residues" evidence="8">
    <location>
        <begin position="667"/>
        <end position="676"/>
    </location>
</feature>
<evidence type="ECO:0000313" key="10">
    <source>
        <dbReference type="EMBL" id="VEN49613.1"/>
    </source>
</evidence>
<protein>
    <recommendedName>
        <fullName evidence="7">Erythrocyte membrane protein band 4.1-like 4A</fullName>
    </recommendedName>
    <alternativeName>
        <fullName evidence="6">Protein NBL4</fullName>
    </alternativeName>
</protein>
<evidence type="ECO:0000256" key="7">
    <source>
        <dbReference type="ARBA" id="ARBA00077094"/>
    </source>
</evidence>
<dbReference type="SMART" id="SM01195">
    <property type="entry name" value="FA"/>
    <property type="match status" value="1"/>
</dbReference>
<dbReference type="GO" id="GO:0070161">
    <property type="term" value="C:anchoring junction"/>
    <property type="evidence" value="ECO:0007669"/>
    <property type="project" value="UniProtKB-SubCell"/>
</dbReference>
<dbReference type="SUPFAM" id="SSF54236">
    <property type="entry name" value="Ubiquitin-like"/>
    <property type="match status" value="1"/>
</dbReference>
<evidence type="ECO:0000259" key="9">
    <source>
        <dbReference type="PROSITE" id="PS50057"/>
    </source>
</evidence>
<dbReference type="InterPro" id="IPR011993">
    <property type="entry name" value="PH-like_dom_sf"/>
</dbReference>
<dbReference type="Gene3D" id="2.30.29.30">
    <property type="entry name" value="Pleckstrin-homology domain (PH domain)/Phosphotyrosine-binding domain (PTB)"/>
    <property type="match status" value="1"/>
</dbReference>
<evidence type="ECO:0000256" key="3">
    <source>
        <dbReference type="ARBA" id="ARBA00022490"/>
    </source>
</evidence>
<dbReference type="InterPro" id="IPR018980">
    <property type="entry name" value="FERM_PH-like_C"/>
</dbReference>
<dbReference type="Pfam" id="PF09379">
    <property type="entry name" value="FERM_N"/>
    <property type="match status" value="1"/>
</dbReference>
<feature type="compositionally biased region" description="Basic residues" evidence="8">
    <location>
        <begin position="591"/>
        <end position="602"/>
    </location>
</feature>
<dbReference type="GO" id="GO:0030182">
    <property type="term" value="P:neuron differentiation"/>
    <property type="evidence" value="ECO:0007669"/>
    <property type="project" value="UniProtKB-ARBA"/>
</dbReference>
<dbReference type="InterPro" id="IPR019749">
    <property type="entry name" value="Band_41_domain"/>
</dbReference>
<dbReference type="SUPFAM" id="SSF47031">
    <property type="entry name" value="Second domain of FERM"/>
    <property type="match status" value="1"/>
</dbReference>
<dbReference type="GO" id="GO:0071944">
    <property type="term" value="C:cell periphery"/>
    <property type="evidence" value="ECO:0007669"/>
    <property type="project" value="UniProtKB-ARBA"/>
</dbReference>
<dbReference type="PRINTS" id="PR00935">
    <property type="entry name" value="BAND41"/>
</dbReference>
<organism evidence="10 11">
    <name type="scientific">Callosobruchus maculatus</name>
    <name type="common">Southern cowpea weevil</name>
    <name type="synonym">Pulse bruchid</name>
    <dbReference type="NCBI Taxonomy" id="64391"/>
    <lineage>
        <taxon>Eukaryota</taxon>
        <taxon>Metazoa</taxon>
        <taxon>Ecdysozoa</taxon>
        <taxon>Arthropoda</taxon>
        <taxon>Hexapoda</taxon>
        <taxon>Insecta</taxon>
        <taxon>Pterygota</taxon>
        <taxon>Neoptera</taxon>
        <taxon>Endopterygota</taxon>
        <taxon>Coleoptera</taxon>
        <taxon>Polyphaga</taxon>
        <taxon>Cucujiformia</taxon>
        <taxon>Chrysomeloidea</taxon>
        <taxon>Chrysomelidae</taxon>
        <taxon>Bruchinae</taxon>
        <taxon>Bruchini</taxon>
        <taxon>Callosobruchus</taxon>
    </lineage>
</organism>
<evidence type="ECO:0000256" key="8">
    <source>
        <dbReference type="SAM" id="MobiDB-lite"/>
    </source>
</evidence>
<dbReference type="PROSITE" id="PS50057">
    <property type="entry name" value="FERM_3"/>
    <property type="match status" value="1"/>
</dbReference>
<dbReference type="FunFam" id="3.10.20.90:FF:000116">
    <property type="entry name" value="band 4.1-like protein 4A isoform X1"/>
    <property type="match status" value="1"/>
</dbReference>
<evidence type="ECO:0000256" key="6">
    <source>
        <dbReference type="ARBA" id="ARBA00075138"/>
    </source>
</evidence>
<dbReference type="PANTHER" id="PTHR23280">
    <property type="entry name" value="4.1 G PROTEIN"/>
    <property type="match status" value="1"/>
</dbReference>
<feature type="compositionally biased region" description="Basic and acidic residues" evidence="8">
    <location>
        <begin position="519"/>
        <end position="533"/>
    </location>
</feature>
<proteinExistence type="predicted"/>
<gene>
    <name evidence="10" type="ORF">CALMAC_LOCUS10674</name>
</gene>
<evidence type="ECO:0000256" key="2">
    <source>
        <dbReference type="ARBA" id="ARBA00004282"/>
    </source>
</evidence>
<dbReference type="InterPro" id="IPR029071">
    <property type="entry name" value="Ubiquitin-like_domsf"/>
</dbReference>
<name>A0A653CRB3_CALMS</name>
<dbReference type="Pfam" id="PF00373">
    <property type="entry name" value="FERM_M"/>
    <property type="match status" value="1"/>
</dbReference>
<dbReference type="InterPro" id="IPR014352">
    <property type="entry name" value="FERM/acyl-CoA-bd_prot_sf"/>
</dbReference>
<feature type="region of interest" description="Disordered" evidence="8">
    <location>
        <begin position="355"/>
        <end position="401"/>
    </location>
</feature>
<dbReference type="InterPro" id="IPR018979">
    <property type="entry name" value="FERM_N"/>
</dbReference>
<dbReference type="CDD" id="cd13186">
    <property type="entry name" value="FERM_C_NBL4_NBL5"/>
    <property type="match status" value="1"/>
</dbReference>
<keyword evidence="5" id="KW-0206">Cytoskeleton</keyword>
<keyword evidence="3" id="KW-0963">Cytoplasm</keyword>
<feature type="region of interest" description="Disordered" evidence="8">
    <location>
        <begin position="1"/>
        <end position="26"/>
    </location>
</feature>
<dbReference type="AlphaFoldDB" id="A0A653CRB3"/>
<dbReference type="FunFam" id="1.20.80.10:FF:000003">
    <property type="entry name" value="Tyrosine-protein phosphatase non-receptor type 4"/>
    <property type="match status" value="1"/>
</dbReference>
<dbReference type="InterPro" id="IPR019747">
    <property type="entry name" value="FERM_CS"/>
</dbReference>
<dbReference type="OrthoDB" id="6235974at2759"/>
<dbReference type="SUPFAM" id="SSF50729">
    <property type="entry name" value="PH domain-like"/>
    <property type="match status" value="1"/>
</dbReference>
<dbReference type="Pfam" id="PF09380">
    <property type="entry name" value="FERM_C"/>
    <property type="match status" value="1"/>
</dbReference>
<feature type="compositionally biased region" description="Low complexity" evidence="8">
    <location>
        <begin position="451"/>
        <end position="481"/>
    </location>
</feature>
<dbReference type="SMART" id="SM00295">
    <property type="entry name" value="B41"/>
    <property type="match status" value="1"/>
</dbReference>
<keyword evidence="4" id="KW-0965">Cell junction</keyword>